<dbReference type="GO" id="GO:1904380">
    <property type="term" value="P:endoplasmic reticulum mannose trimming"/>
    <property type="evidence" value="ECO:0007669"/>
    <property type="project" value="InterPro"/>
</dbReference>
<comment type="subcellular location">
    <subcellularLocation>
        <location evidence="1">Endoplasmic reticulum</location>
    </subcellularLocation>
</comment>
<feature type="active site" description="Proton donor" evidence="5">
    <location>
        <position position="399"/>
    </location>
</feature>
<keyword evidence="3" id="KW-0256">Endoplasmic reticulum</keyword>
<comment type="caution">
    <text evidence="9">The sequence shown here is derived from an EMBL/GenBank/DDBJ whole genome shotgun (WGS) entry which is preliminary data.</text>
</comment>
<organism evidence="9 10">
    <name type="scientific">Pichia inconspicua</name>
    <dbReference type="NCBI Taxonomy" id="52247"/>
    <lineage>
        <taxon>Eukaryota</taxon>
        <taxon>Fungi</taxon>
        <taxon>Dikarya</taxon>
        <taxon>Ascomycota</taxon>
        <taxon>Saccharomycotina</taxon>
        <taxon>Pichiomycetes</taxon>
        <taxon>Pichiales</taxon>
        <taxon>Pichiaceae</taxon>
        <taxon>Pichia</taxon>
    </lineage>
</organism>
<dbReference type="InterPro" id="IPR036026">
    <property type="entry name" value="Seven-hairpin_glycosidases"/>
</dbReference>
<dbReference type="STRING" id="52247.A0A4T0WZB7"/>
<evidence type="ECO:0000256" key="3">
    <source>
        <dbReference type="ARBA" id="ARBA00022824"/>
    </source>
</evidence>
<feature type="active site" evidence="5">
    <location>
        <position position="305"/>
    </location>
</feature>
<keyword evidence="7" id="KW-0378">Hydrolase</keyword>
<keyword evidence="7" id="KW-0326">Glycosidase</keyword>
<evidence type="ECO:0000256" key="7">
    <source>
        <dbReference type="RuleBase" id="RU361193"/>
    </source>
</evidence>
<dbReference type="InterPro" id="IPR001382">
    <property type="entry name" value="Glyco_hydro_47"/>
</dbReference>
<evidence type="ECO:0000256" key="5">
    <source>
        <dbReference type="PIRSR" id="PIRSR601382-1"/>
    </source>
</evidence>
<keyword evidence="10" id="KW-1185">Reference proteome</keyword>
<protein>
    <recommendedName>
        <fullName evidence="7">alpha-1,2-Mannosidase</fullName>
        <ecNumber evidence="7">3.2.1.-</ecNumber>
    </recommendedName>
</protein>
<gene>
    <name evidence="9" type="ORF">CANINC_003237</name>
</gene>
<dbReference type="SUPFAM" id="SSF48225">
    <property type="entry name" value="Seven-hairpin glycosidases"/>
    <property type="match status" value="1"/>
</dbReference>
<feature type="active site" evidence="5">
    <location>
        <position position="452"/>
    </location>
</feature>
<feature type="binding site" evidence="6">
    <location>
        <position position="536"/>
    </location>
    <ligand>
        <name>Ca(2+)</name>
        <dbReference type="ChEBI" id="CHEBI:29108"/>
    </ligand>
</feature>
<evidence type="ECO:0000256" key="4">
    <source>
        <dbReference type="ARBA" id="ARBA00023180"/>
    </source>
</evidence>
<dbReference type="GO" id="GO:0036503">
    <property type="term" value="P:ERAD pathway"/>
    <property type="evidence" value="ECO:0007669"/>
    <property type="project" value="UniProtKB-ARBA"/>
</dbReference>
<dbReference type="Pfam" id="PF01532">
    <property type="entry name" value="Glyco_hydro_47"/>
    <property type="match status" value="1"/>
</dbReference>
<dbReference type="PANTHER" id="PTHR45679:SF5">
    <property type="entry name" value="ER DEGRADATION-ENHANCING ALPHA-MANNOSIDASE-LIKE PROTEIN 1"/>
    <property type="match status" value="1"/>
</dbReference>
<keyword evidence="8" id="KW-0732">Signal</keyword>
<dbReference type="GO" id="GO:0005509">
    <property type="term" value="F:calcium ion binding"/>
    <property type="evidence" value="ECO:0007669"/>
    <property type="project" value="InterPro"/>
</dbReference>
<comment type="cofactor">
    <cofactor evidence="6">
        <name>Ca(2+)</name>
        <dbReference type="ChEBI" id="CHEBI:29108"/>
    </cofactor>
</comment>
<dbReference type="PANTHER" id="PTHR45679">
    <property type="entry name" value="ER DEGRADATION-ENHANCING ALPHA-MANNOSIDASE-LIKE PROTEIN 2"/>
    <property type="match status" value="1"/>
</dbReference>
<accession>A0A4T0WZB7</accession>
<keyword evidence="6" id="KW-0479">Metal-binding</keyword>
<dbReference type="GO" id="GO:0005975">
    <property type="term" value="P:carbohydrate metabolic process"/>
    <property type="evidence" value="ECO:0007669"/>
    <property type="project" value="InterPro"/>
</dbReference>
<dbReference type="Proteomes" id="UP000307173">
    <property type="component" value="Unassembled WGS sequence"/>
</dbReference>
<feature type="signal peptide" evidence="8">
    <location>
        <begin position="1"/>
        <end position="18"/>
    </location>
</feature>
<dbReference type="GO" id="GO:0016020">
    <property type="term" value="C:membrane"/>
    <property type="evidence" value="ECO:0007669"/>
    <property type="project" value="InterPro"/>
</dbReference>
<evidence type="ECO:0000256" key="6">
    <source>
        <dbReference type="PIRSR" id="PIRSR601382-2"/>
    </source>
</evidence>
<evidence type="ECO:0000256" key="8">
    <source>
        <dbReference type="SAM" id="SignalP"/>
    </source>
</evidence>
<dbReference type="EMBL" id="SELW01000533">
    <property type="protein sequence ID" value="TID23220.1"/>
    <property type="molecule type" value="Genomic_DNA"/>
</dbReference>
<keyword evidence="6" id="KW-0106">Calcium</keyword>
<dbReference type="AlphaFoldDB" id="A0A4T0WZB7"/>
<evidence type="ECO:0000256" key="2">
    <source>
        <dbReference type="ARBA" id="ARBA00007658"/>
    </source>
</evidence>
<proteinExistence type="inferred from homology"/>
<dbReference type="OrthoDB" id="8118055at2759"/>
<dbReference type="InterPro" id="IPR012341">
    <property type="entry name" value="6hp_glycosidase-like_sf"/>
</dbReference>
<dbReference type="Gene3D" id="1.50.10.10">
    <property type="match status" value="1"/>
</dbReference>
<dbReference type="PRINTS" id="PR00747">
    <property type="entry name" value="GLYHDRLASE47"/>
</dbReference>
<dbReference type="GO" id="GO:0004571">
    <property type="term" value="F:mannosyl-oligosaccharide 1,2-alpha-mannosidase activity"/>
    <property type="evidence" value="ECO:0007669"/>
    <property type="project" value="InterPro"/>
</dbReference>
<dbReference type="EC" id="3.2.1.-" evidence="7"/>
<name>A0A4T0WZB7_9ASCO</name>
<feature type="active site" description="Proton donor" evidence="5">
    <location>
        <position position="149"/>
    </location>
</feature>
<keyword evidence="4" id="KW-0325">Glycoprotein</keyword>
<reference evidence="9 10" key="1">
    <citation type="journal article" date="2019" name="Front. Genet.">
        <title>Whole-Genome Sequencing of the Opportunistic Yeast Pathogen Candida inconspicua Uncovers Its Hybrid Origin.</title>
        <authorList>
            <person name="Mixao V."/>
            <person name="Hansen A.P."/>
            <person name="Saus E."/>
            <person name="Boekhout T."/>
            <person name="Lass-Florl C."/>
            <person name="Gabaldon T."/>
        </authorList>
    </citation>
    <scope>NUCLEOTIDE SEQUENCE [LARGE SCALE GENOMIC DNA]</scope>
    <source>
        <strain evidence="9 10">CBS 180</strain>
    </source>
</reference>
<evidence type="ECO:0000313" key="10">
    <source>
        <dbReference type="Proteomes" id="UP000307173"/>
    </source>
</evidence>
<evidence type="ECO:0000256" key="1">
    <source>
        <dbReference type="ARBA" id="ARBA00004240"/>
    </source>
</evidence>
<feature type="chain" id="PRO_5020204915" description="alpha-1,2-Mannosidase" evidence="8">
    <location>
        <begin position="19"/>
        <end position="856"/>
    </location>
</feature>
<evidence type="ECO:0000313" key="9">
    <source>
        <dbReference type="EMBL" id="TID23220.1"/>
    </source>
</evidence>
<comment type="similarity">
    <text evidence="2 7">Belongs to the glycosyl hydrolase 47 family.</text>
</comment>
<dbReference type="GO" id="GO:0044322">
    <property type="term" value="C:endoplasmic reticulum quality control compartment"/>
    <property type="evidence" value="ECO:0007669"/>
    <property type="project" value="GOC"/>
</dbReference>
<sequence>MLLIKLLCLIGYIQICVTKSIENTYFEKYTYKSNFTDDELFQSTYTRKHLDLLKSETRNLFTYAWNKYMEFGFPYDEVKPLSCEPYKRDLKDPLNTVQNDALGNFSITFFDALDTWIIMGDVDKFHENVKIIEKMYLDFAIDSTIQVFETNIRLLGSLLTSHLYAIDPRRGFQIPNYNGFLLKLAYDLGKRLIVSFYHPEEDEWFDDDFRKYFTFNYPRINLQNGHRNLMSKLKQNQCTSGITSLTLEFTLLSRLSNDTIFEKISRRAVLDMWSQRSKLDLLPMSFDTSTRQNTDSTTGIGASIDSFYEYALKYAVLFNDDTFLQIWKDSYKALLTHSQNAFGIFTNVNVENGMAVTEWIDSLGAFFPGLQVLAGDLKNSIKLHRVYFKLWNNYQAIPERWNFMPFRSESHFSYLNREYRDGDVIEGLDLDSTNEVLVKNSVGLEWYPLRPEFIESTYHLYRATKDPLLLRIGEEFLEKLRSRYIAPCGFSGSLDIIRDVRQNRQESFVLSETLKYLYLLFDTENDIQIGNTIFTTEAHPFWYDNRLHSFNTLDAFELEKMNELNIDDMPNQSFLDKFIHGERFELNKDFLALRQYFTENLEKVDPLIYRIADINAFELEENGEKVRSFGKSIRVTEDEYIHLKKNELKSSVLNPDYLKLDYCQVPSRNTFGSKYFEDTEFYKLDWKYAMTLRKPMYLLDKPSLELDPIFYNNVQGNNMFCSREQHTVEWEALISIDNSFPVAPIYILQQYDILFIKDLEGLRLQFENLQTGLVDSKGEIVTNDTIAANGGRIRLTKINGLDVSDTIVMVNAGSRIFHDESIENIKSNGQNLLVNNDVVGNMRILTPTTAGPKNHD</sequence>
<dbReference type="InterPro" id="IPR044674">
    <property type="entry name" value="EDEM1/2/3"/>
</dbReference>